<protein>
    <recommendedName>
        <fullName evidence="3">Lipoprotein</fullName>
    </recommendedName>
</protein>
<organism evidence="1 2">
    <name type="scientific">Adonisia turfae CCMR0082</name>
    <dbReference type="NCBI Taxonomy" id="2304604"/>
    <lineage>
        <taxon>Bacteria</taxon>
        <taxon>Bacillati</taxon>
        <taxon>Cyanobacteriota</taxon>
        <taxon>Adonisia</taxon>
        <taxon>Adonisia turfae</taxon>
    </lineage>
</organism>
<evidence type="ECO:0008006" key="3">
    <source>
        <dbReference type="Google" id="ProtNLM"/>
    </source>
</evidence>
<dbReference type="PROSITE" id="PS51257">
    <property type="entry name" value="PROKAR_LIPOPROTEIN"/>
    <property type="match status" value="1"/>
</dbReference>
<reference evidence="1 2" key="1">
    <citation type="journal article" date="2020" name="Microb. Ecol.">
        <title>Ecogenomics of the Marine Benthic Filamentous Cyanobacterium Adonisia.</title>
        <authorList>
            <person name="Walter J.M."/>
            <person name="Coutinho F.H."/>
            <person name="Leomil L."/>
            <person name="Hargreaves P.I."/>
            <person name="Campeao M.E."/>
            <person name="Vieira V.V."/>
            <person name="Silva B.S."/>
            <person name="Fistarol G.O."/>
            <person name="Salomon P.S."/>
            <person name="Sawabe T."/>
            <person name="Mino S."/>
            <person name="Hosokawa M."/>
            <person name="Miyashita H."/>
            <person name="Maruyama F."/>
            <person name="van Verk M.C."/>
            <person name="Dutilh B.E."/>
            <person name="Thompson C.C."/>
            <person name="Thompson F.L."/>
        </authorList>
    </citation>
    <scope>NUCLEOTIDE SEQUENCE [LARGE SCALE GENOMIC DNA]</scope>
    <source>
        <strain evidence="1 2">CCMR0082</strain>
    </source>
</reference>
<name>A0A6M0S0K9_9CYAN</name>
<accession>A0A6M0S0K9</accession>
<evidence type="ECO:0000313" key="1">
    <source>
        <dbReference type="EMBL" id="NEZ61994.1"/>
    </source>
</evidence>
<dbReference type="EMBL" id="QZCE01000001">
    <property type="protein sequence ID" value="NEZ61994.1"/>
    <property type="molecule type" value="Genomic_DNA"/>
</dbReference>
<dbReference type="AlphaFoldDB" id="A0A6M0S0K9"/>
<proteinExistence type="predicted"/>
<sequence length="183" mass="20159">MLKKVILFSVFISLAACGDNAKDSAKKESAQAALDKLKAIDAAITISTNVGNYGELLVDAKPAIDSYVEIDSSSELSEAISQTFDGHRLAFDWWQCDFAKSETNNASDDIDAENQCRDNLLPKLYDMYPDIGVKIDEVVEAKEVELGRPLTYKTSWLDPDSIIQNIWKKTGDSTDLAASLLED</sequence>
<gene>
    <name evidence="1" type="ORF">D0962_04260</name>
</gene>
<dbReference type="Proteomes" id="UP000473574">
    <property type="component" value="Unassembled WGS sequence"/>
</dbReference>
<dbReference type="RefSeq" id="WP_163660096.1">
    <property type="nucleotide sequence ID" value="NZ_QZCE01000001.1"/>
</dbReference>
<comment type="caution">
    <text evidence="1">The sequence shown here is derived from an EMBL/GenBank/DDBJ whole genome shotgun (WGS) entry which is preliminary data.</text>
</comment>
<evidence type="ECO:0000313" key="2">
    <source>
        <dbReference type="Proteomes" id="UP000473574"/>
    </source>
</evidence>